<dbReference type="InterPro" id="IPR012910">
    <property type="entry name" value="Plug_dom"/>
</dbReference>
<comment type="similarity">
    <text evidence="8 9">Belongs to the TonB-dependent receptor family.</text>
</comment>
<dbReference type="PROSITE" id="PS52016">
    <property type="entry name" value="TONB_DEPENDENT_REC_3"/>
    <property type="match status" value="1"/>
</dbReference>
<keyword evidence="5 9" id="KW-0798">TonB box</keyword>
<feature type="signal peptide" evidence="10">
    <location>
        <begin position="1"/>
        <end position="24"/>
    </location>
</feature>
<proteinExistence type="inferred from homology"/>
<dbReference type="EMBL" id="AGZU01000013">
    <property type="protein sequence ID" value="EKU73804.1"/>
    <property type="molecule type" value="Genomic_DNA"/>
</dbReference>
<evidence type="ECO:0000259" key="11">
    <source>
        <dbReference type="Pfam" id="PF00593"/>
    </source>
</evidence>
<evidence type="ECO:0000256" key="1">
    <source>
        <dbReference type="ARBA" id="ARBA00004571"/>
    </source>
</evidence>
<dbReference type="Gene3D" id="2.40.170.20">
    <property type="entry name" value="TonB-dependent receptor, beta-barrel domain"/>
    <property type="match status" value="1"/>
</dbReference>
<evidence type="ECO:0000256" key="10">
    <source>
        <dbReference type="SAM" id="SignalP"/>
    </source>
</evidence>
<evidence type="ECO:0000256" key="6">
    <source>
        <dbReference type="ARBA" id="ARBA00023136"/>
    </source>
</evidence>
<dbReference type="Gene3D" id="2.170.130.10">
    <property type="entry name" value="TonB-dependent receptor, plug domain"/>
    <property type="match status" value="1"/>
</dbReference>
<dbReference type="Pfam" id="PF07715">
    <property type="entry name" value="Plug"/>
    <property type="match status" value="1"/>
</dbReference>
<reference evidence="13 14" key="1">
    <citation type="submission" date="2012-09" db="EMBL/GenBank/DDBJ databases">
        <title>The Genome Sequence of Sphingobium yanoikuyae ATCC 51230.</title>
        <authorList>
            <consortium name="The Broad Institute Genome Sequencing Platform"/>
            <person name="Earl A."/>
            <person name="Ward D."/>
            <person name="Feldgarden M."/>
            <person name="Gevers D."/>
            <person name="Huys G."/>
            <person name="Walker B."/>
            <person name="Young S.K."/>
            <person name="Zeng Q."/>
            <person name="Gargeya S."/>
            <person name="Fitzgerald M."/>
            <person name="Haas B."/>
            <person name="Abouelleil A."/>
            <person name="Alvarado L."/>
            <person name="Arachchi H.M."/>
            <person name="Berlin A.M."/>
            <person name="Chapman S.B."/>
            <person name="Goldberg J."/>
            <person name="Griggs A."/>
            <person name="Gujja S."/>
            <person name="Hansen M."/>
            <person name="Howarth C."/>
            <person name="Imamovic A."/>
            <person name="Larimer J."/>
            <person name="McCowen C."/>
            <person name="Montmayeur A."/>
            <person name="Murphy C."/>
            <person name="Neiman D."/>
            <person name="Pearson M."/>
            <person name="Priest M."/>
            <person name="Roberts A."/>
            <person name="Saif S."/>
            <person name="Shea T."/>
            <person name="Sisk P."/>
            <person name="Sykes S."/>
            <person name="Wortman J."/>
            <person name="Nusbaum C."/>
            <person name="Birren B."/>
        </authorList>
    </citation>
    <scope>NUCLEOTIDE SEQUENCE [LARGE SCALE GENOMIC DNA]</scope>
    <source>
        <strain evidence="13 14">ATCC 51230</strain>
    </source>
</reference>
<keyword evidence="3 8" id="KW-1134">Transmembrane beta strand</keyword>
<keyword evidence="14" id="KW-1185">Reference proteome</keyword>
<evidence type="ECO:0000256" key="9">
    <source>
        <dbReference type="RuleBase" id="RU003357"/>
    </source>
</evidence>
<protein>
    <recommendedName>
        <fullName evidence="15">TonB-dependent receptor</fullName>
    </recommendedName>
</protein>
<feature type="chain" id="PRO_5003927415" description="TonB-dependent receptor" evidence="10">
    <location>
        <begin position="25"/>
        <end position="1052"/>
    </location>
</feature>
<evidence type="ECO:0008006" key="15">
    <source>
        <dbReference type="Google" id="ProtNLM"/>
    </source>
</evidence>
<comment type="subcellular location">
    <subcellularLocation>
        <location evidence="1 8">Cell outer membrane</location>
        <topology evidence="1 8">Multi-pass membrane protein</topology>
    </subcellularLocation>
</comment>
<evidence type="ECO:0000256" key="7">
    <source>
        <dbReference type="ARBA" id="ARBA00023237"/>
    </source>
</evidence>
<evidence type="ECO:0000256" key="2">
    <source>
        <dbReference type="ARBA" id="ARBA00022448"/>
    </source>
</evidence>
<dbReference type="GO" id="GO:0009279">
    <property type="term" value="C:cell outer membrane"/>
    <property type="evidence" value="ECO:0007669"/>
    <property type="project" value="UniProtKB-SubCell"/>
</dbReference>
<evidence type="ECO:0000256" key="4">
    <source>
        <dbReference type="ARBA" id="ARBA00022692"/>
    </source>
</evidence>
<keyword evidence="4 8" id="KW-0812">Transmembrane</keyword>
<comment type="caution">
    <text evidence="13">The sequence shown here is derived from an EMBL/GenBank/DDBJ whole genome shotgun (WGS) entry which is preliminary data.</text>
</comment>
<dbReference type="InterPro" id="IPR000531">
    <property type="entry name" value="Beta-barrel_TonB"/>
</dbReference>
<dbReference type="PANTHER" id="PTHR47234:SF2">
    <property type="entry name" value="TONB-DEPENDENT RECEPTOR"/>
    <property type="match status" value="1"/>
</dbReference>
<keyword evidence="7 8" id="KW-0998">Cell outer membrane</keyword>
<dbReference type="InterPro" id="IPR039426">
    <property type="entry name" value="TonB-dep_rcpt-like"/>
</dbReference>
<dbReference type="InterPro" id="IPR036942">
    <property type="entry name" value="Beta-barrel_TonB_sf"/>
</dbReference>
<name>K9CND4_SPHYA</name>
<evidence type="ECO:0000259" key="12">
    <source>
        <dbReference type="Pfam" id="PF07715"/>
    </source>
</evidence>
<dbReference type="InterPro" id="IPR037066">
    <property type="entry name" value="Plug_dom_sf"/>
</dbReference>
<evidence type="ECO:0000256" key="3">
    <source>
        <dbReference type="ARBA" id="ARBA00022452"/>
    </source>
</evidence>
<organism evidence="13 14">
    <name type="scientific">Sphingobium yanoikuyae ATCC 51230</name>
    <dbReference type="NCBI Taxonomy" id="883163"/>
    <lineage>
        <taxon>Bacteria</taxon>
        <taxon>Pseudomonadati</taxon>
        <taxon>Pseudomonadota</taxon>
        <taxon>Alphaproteobacteria</taxon>
        <taxon>Sphingomonadales</taxon>
        <taxon>Sphingomonadaceae</taxon>
        <taxon>Sphingobium</taxon>
    </lineage>
</organism>
<dbReference type="PANTHER" id="PTHR47234">
    <property type="match status" value="1"/>
</dbReference>
<keyword evidence="2 8" id="KW-0813">Transport</keyword>
<evidence type="ECO:0000313" key="13">
    <source>
        <dbReference type="EMBL" id="EKU73804.1"/>
    </source>
</evidence>
<keyword evidence="6 8" id="KW-0472">Membrane</keyword>
<dbReference type="Proteomes" id="UP000009887">
    <property type="component" value="Unassembled WGS sequence"/>
</dbReference>
<dbReference type="HOGENOM" id="CLU_010745_0_0_5"/>
<evidence type="ECO:0000256" key="5">
    <source>
        <dbReference type="ARBA" id="ARBA00023077"/>
    </source>
</evidence>
<dbReference type="Pfam" id="PF00593">
    <property type="entry name" value="TonB_dep_Rec_b-barrel"/>
    <property type="match status" value="1"/>
</dbReference>
<dbReference type="PATRIC" id="fig|883163.3.peg.3538"/>
<keyword evidence="10" id="KW-0732">Signal</keyword>
<feature type="domain" description="TonB-dependent receptor plug" evidence="12">
    <location>
        <begin position="62"/>
        <end position="178"/>
    </location>
</feature>
<accession>K9CND4</accession>
<gene>
    <name evidence="13" type="ORF">HMPREF9718_03472</name>
</gene>
<sequence length="1052" mass="114226">MKKYSFLTFTALAGSFAFATGAMAQGSSATPQTTEADRNPEATGEVASSIVVTGSRIRRPNLEANAPITTISGEQFFETGQLSVGDTLNELPQLRSTFSQQNSTRFLGTRGLNLLDLYGLGTQRTLVLVNGRRHVGSDVLSNGVSPDTNTFPTDLIERVDVMTGGASSVYGSDAIAGVVNFVLKQDYEGVQVRGQNGASKYGDAGNRYASILAGKNFADGRGNIAINVEYAQSDDFYGSNRPTMRQNNAFIVVDTDPAGTANGSDGVFDRQFFRDVRSATISLGGQTGIFQSAGNAACGRDAVGAAFVCNMLFQPDGTLVPQTGERIGLGPNGNYVGGNGTSSREGKLLALSPNLERISVNLMGHYEFSPSFVPFWEAKYVRADAYGSQSGPFFSQGTTLGDPGGRERIRLDNPFLSDQARTLLTQQLLATTVNANTGAALTAAQLDAQRAAINAGTFRFNLRRNWVDFGIRDEAIRRETYRAVVGVRGDFNDDWNYELSVNYGEHREKNVVKGNVNVQRYLLGIDTTRDAAGNIVCRSKLNPTGTVDYGADAAILAADIAACVPINPFGQGSVSQAARNYVLMDTVATGKIKQFVASGFVAGDTSAWFELPGGPVGFSVGGEYRREKVYYDLDELTQQGYAFYNAIPTFRAPAFEVKELYGEISVPILKDVPFFKELTANASGRVSDYKGATGTVYTWGTELTWTPVQDIRFRGTYNKAIRAPNVVDLYSEQSQNFAPAPNDPCSLRNIGTGSSYREANCRAAGVPTNYDFVYTSSIELISGGNPNLREETSTSWTVGGVLQPRWIPGLSLSVDYFNIKVDDVITAPSAQQILNACYDAPNLDNPFCGLFTRNGATEGPSGEAAYQVLQGSLQQTTLNYAKLTAEGINAELNYRHDFSWGSAGFKTVYTRMIKRNEYLNPADPSFRNQILEELGDPKNQVNFNGDVKFGKLTIGYQMRWIDKMYLNTYEDYNSVNGLPPQNADYASLKKYPDVFYHDARMGYDVTEKFNIYVGVDNIGNRAPPFGLTGVGAGSGIYDVRGRYGYIGAVAKF</sequence>
<evidence type="ECO:0000256" key="8">
    <source>
        <dbReference type="PROSITE-ProRule" id="PRU01360"/>
    </source>
</evidence>
<feature type="domain" description="TonB-dependent receptor-like beta-barrel" evidence="11">
    <location>
        <begin position="454"/>
        <end position="1018"/>
    </location>
</feature>
<dbReference type="AlphaFoldDB" id="K9CND4"/>
<dbReference type="SUPFAM" id="SSF56935">
    <property type="entry name" value="Porins"/>
    <property type="match status" value="1"/>
</dbReference>
<evidence type="ECO:0000313" key="14">
    <source>
        <dbReference type="Proteomes" id="UP000009887"/>
    </source>
</evidence>